<dbReference type="OrthoDB" id="2951834at2759"/>
<reference evidence="3" key="1">
    <citation type="journal article" date="2020" name="Stud. Mycol.">
        <title>101 Dothideomycetes genomes: a test case for predicting lifestyles and emergence of pathogens.</title>
        <authorList>
            <person name="Haridas S."/>
            <person name="Albert R."/>
            <person name="Binder M."/>
            <person name="Bloem J."/>
            <person name="Labutti K."/>
            <person name="Salamov A."/>
            <person name="Andreopoulos B."/>
            <person name="Baker S."/>
            <person name="Barry K."/>
            <person name="Bills G."/>
            <person name="Bluhm B."/>
            <person name="Cannon C."/>
            <person name="Castanera R."/>
            <person name="Culley D."/>
            <person name="Daum C."/>
            <person name="Ezra D."/>
            <person name="Gonzalez J."/>
            <person name="Henrissat B."/>
            <person name="Kuo A."/>
            <person name="Liang C."/>
            <person name="Lipzen A."/>
            <person name="Lutzoni F."/>
            <person name="Magnuson J."/>
            <person name="Mondo S."/>
            <person name="Nolan M."/>
            <person name="Ohm R."/>
            <person name="Pangilinan J."/>
            <person name="Park H.-J."/>
            <person name="Ramirez L."/>
            <person name="Alfaro M."/>
            <person name="Sun H."/>
            <person name="Tritt A."/>
            <person name="Yoshinaga Y."/>
            <person name="Zwiers L.-H."/>
            <person name="Turgeon B."/>
            <person name="Goodwin S."/>
            <person name="Spatafora J."/>
            <person name="Crous P."/>
            <person name="Grigoriev I."/>
        </authorList>
    </citation>
    <scope>NUCLEOTIDE SEQUENCE</scope>
    <source>
        <strain evidence="3">CBS 115976</strain>
    </source>
</reference>
<dbReference type="AlphaFoldDB" id="A0A6A6UHC2"/>
<feature type="domain" description="2EXR" evidence="2">
    <location>
        <begin position="4"/>
        <end position="118"/>
    </location>
</feature>
<sequence length="308" mass="35696">MAIQFMKFPPEIRDMIYMHLLTVPEPLRIRAKTFEPTDQESDADREESTYHVKDLYYSLLPLSPEGLNATDSPEQEESDSVPTTTSASNKLCPQILCVSRTIYHEAKHLLYADNKFMFCNAFRPGIAPYKREWVLIIRFLEAIGKQNAKYMRHILLCFPPFHMEGRFDPANATLNLKCHGNKALDLMVKWCTSIHTVEISLDNEWESIGPLHRAMIFEDASEALESPILLVNRKLRGMKALKRILVESQHTIYDEVRNKFVECGWEFTQNTLGSEDQEVVQQDWDISDTAYNRSMVNHNNAPIRIPRF</sequence>
<accession>A0A6A6UHC2</accession>
<gene>
    <name evidence="3" type="ORF">BT63DRAFT_452174</name>
</gene>
<dbReference type="Proteomes" id="UP000799302">
    <property type="component" value="Unassembled WGS sequence"/>
</dbReference>
<dbReference type="InterPro" id="IPR038883">
    <property type="entry name" value="AN11006-like"/>
</dbReference>
<evidence type="ECO:0000259" key="2">
    <source>
        <dbReference type="Pfam" id="PF20150"/>
    </source>
</evidence>
<dbReference type="EMBL" id="MU004232">
    <property type="protein sequence ID" value="KAF2671669.1"/>
    <property type="molecule type" value="Genomic_DNA"/>
</dbReference>
<dbReference type="Pfam" id="PF20150">
    <property type="entry name" value="2EXR"/>
    <property type="match status" value="1"/>
</dbReference>
<evidence type="ECO:0000313" key="3">
    <source>
        <dbReference type="EMBL" id="KAF2671669.1"/>
    </source>
</evidence>
<dbReference type="PANTHER" id="PTHR42085:SF8">
    <property type="entry name" value="F-BOX DOMAIN-CONTAINING PROTEIN"/>
    <property type="match status" value="1"/>
</dbReference>
<protein>
    <recommendedName>
        <fullName evidence="2">2EXR domain-containing protein</fullName>
    </recommendedName>
</protein>
<evidence type="ECO:0000313" key="4">
    <source>
        <dbReference type="Proteomes" id="UP000799302"/>
    </source>
</evidence>
<proteinExistence type="predicted"/>
<feature type="region of interest" description="Disordered" evidence="1">
    <location>
        <begin position="67"/>
        <end position="87"/>
    </location>
</feature>
<name>A0A6A6UHC2_9PEZI</name>
<dbReference type="InterPro" id="IPR045518">
    <property type="entry name" value="2EXR"/>
</dbReference>
<keyword evidence="4" id="KW-1185">Reference proteome</keyword>
<dbReference type="PANTHER" id="PTHR42085">
    <property type="entry name" value="F-BOX DOMAIN-CONTAINING PROTEIN"/>
    <property type="match status" value="1"/>
</dbReference>
<evidence type="ECO:0000256" key="1">
    <source>
        <dbReference type="SAM" id="MobiDB-lite"/>
    </source>
</evidence>
<organism evidence="3 4">
    <name type="scientific">Microthyrium microscopicum</name>
    <dbReference type="NCBI Taxonomy" id="703497"/>
    <lineage>
        <taxon>Eukaryota</taxon>
        <taxon>Fungi</taxon>
        <taxon>Dikarya</taxon>
        <taxon>Ascomycota</taxon>
        <taxon>Pezizomycotina</taxon>
        <taxon>Dothideomycetes</taxon>
        <taxon>Dothideomycetes incertae sedis</taxon>
        <taxon>Microthyriales</taxon>
        <taxon>Microthyriaceae</taxon>
        <taxon>Microthyrium</taxon>
    </lineage>
</organism>